<dbReference type="AlphaFoldDB" id="A0A5C3KJ71"/>
<dbReference type="EMBL" id="ML210318">
    <property type="protein sequence ID" value="TFK19957.1"/>
    <property type="molecule type" value="Genomic_DNA"/>
</dbReference>
<dbReference type="InterPro" id="IPR029069">
    <property type="entry name" value="HotDog_dom_sf"/>
</dbReference>
<accession>A0A5C3KJ71</accession>
<proteinExistence type="predicted"/>
<evidence type="ECO:0008006" key="3">
    <source>
        <dbReference type="Google" id="ProtNLM"/>
    </source>
</evidence>
<evidence type="ECO:0000313" key="1">
    <source>
        <dbReference type="EMBL" id="TFK19957.1"/>
    </source>
</evidence>
<protein>
    <recommendedName>
        <fullName evidence="3">Thioesterase/thiol ester dehydrase-isomerase</fullName>
    </recommendedName>
</protein>
<sequence length="217" mass="24811">MIILRQQARFVGSYLTRGASRGIWKRGQLQRTRTFGSYSTPEYESSLAAARARLVEAGFDPASVWEQRIVWGDQDPFQHVNNVRYARFFESARIKWMLSLGEEWGGPKKAEAMIRGKGVSLILQDLNIQFRRPVTYPDTLLFGYCPVPPSPGLELSPKFKVLATCYSLGLQDFAAFSKETLVWYDYDALKKCRPPKEAADIVFSRARDIDLMTLRKD</sequence>
<dbReference type="GO" id="GO:0047617">
    <property type="term" value="F:fatty acyl-CoA hydrolase activity"/>
    <property type="evidence" value="ECO:0007669"/>
    <property type="project" value="TreeGrafter"/>
</dbReference>
<dbReference type="Proteomes" id="UP000307440">
    <property type="component" value="Unassembled WGS sequence"/>
</dbReference>
<keyword evidence="2" id="KW-1185">Reference proteome</keyword>
<dbReference type="SUPFAM" id="SSF54637">
    <property type="entry name" value="Thioesterase/thiol ester dehydrase-isomerase"/>
    <property type="match status" value="1"/>
</dbReference>
<dbReference type="Gene3D" id="3.10.129.10">
    <property type="entry name" value="Hotdog Thioesterase"/>
    <property type="match status" value="1"/>
</dbReference>
<gene>
    <name evidence="1" type="ORF">FA15DRAFT_673982</name>
</gene>
<dbReference type="OrthoDB" id="5538558at2759"/>
<organism evidence="1 2">
    <name type="scientific">Coprinopsis marcescibilis</name>
    <name type="common">Agaric fungus</name>
    <name type="synonym">Psathyrella marcescibilis</name>
    <dbReference type="NCBI Taxonomy" id="230819"/>
    <lineage>
        <taxon>Eukaryota</taxon>
        <taxon>Fungi</taxon>
        <taxon>Dikarya</taxon>
        <taxon>Basidiomycota</taxon>
        <taxon>Agaricomycotina</taxon>
        <taxon>Agaricomycetes</taxon>
        <taxon>Agaricomycetidae</taxon>
        <taxon>Agaricales</taxon>
        <taxon>Agaricineae</taxon>
        <taxon>Psathyrellaceae</taxon>
        <taxon>Coprinopsis</taxon>
    </lineage>
</organism>
<dbReference type="PANTHER" id="PTHR31793">
    <property type="entry name" value="4-HYDROXYBENZOYL-COA THIOESTERASE FAMILY MEMBER"/>
    <property type="match status" value="1"/>
</dbReference>
<name>A0A5C3KJ71_COPMA</name>
<reference evidence="1 2" key="1">
    <citation type="journal article" date="2019" name="Nat. Ecol. Evol.">
        <title>Megaphylogeny resolves global patterns of mushroom evolution.</title>
        <authorList>
            <person name="Varga T."/>
            <person name="Krizsan K."/>
            <person name="Foldi C."/>
            <person name="Dima B."/>
            <person name="Sanchez-Garcia M."/>
            <person name="Sanchez-Ramirez S."/>
            <person name="Szollosi G.J."/>
            <person name="Szarkandi J.G."/>
            <person name="Papp V."/>
            <person name="Albert L."/>
            <person name="Andreopoulos W."/>
            <person name="Angelini C."/>
            <person name="Antonin V."/>
            <person name="Barry K.W."/>
            <person name="Bougher N.L."/>
            <person name="Buchanan P."/>
            <person name="Buyck B."/>
            <person name="Bense V."/>
            <person name="Catcheside P."/>
            <person name="Chovatia M."/>
            <person name="Cooper J."/>
            <person name="Damon W."/>
            <person name="Desjardin D."/>
            <person name="Finy P."/>
            <person name="Geml J."/>
            <person name="Haridas S."/>
            <person name="Hughes K."/>
            <person name="Justo A."/>
            <person name="Karasinski D."/>
            <person name="Kautmanova I."/>
            <person name="Kiss B."/>
            <person name="Kocsube S."/>
            <person name="Kotiranta H."/>
            <person name="LaButti K.M."/>
            <person name="Lechner B.E."/>
            <person name="Liimatainen K."/>
            <person name="Lipzen A."/>
            <person name="Lukacs Z."/>
            <person name="Mihaltcheva S."/>
            <person name="Morgado L.N."/>
            <person name="Niskanen T."/>
            <person name="Noordeloos M.E."/>
            <person name="Ohm R.A."/>
            <person name="Ortiz-Santana B."/>
            <person name="Ovrebo C."/>
            <person name="Racz N."/>
            <person name="Riley R."/>
            <person name="Savchenko A."/>
            <person name="Shiryaev A."/>
            <person name="Soop K."/>
            <person name="Spirin V."/>
            <person name="Szebenyi C."/>
            <person name="Tomsovsky M."/>
            <person name="Tulloss R.E."/>
            <person name="Uehling J."/>
            <person name="Grigoriev I.V."/>
            <person name="Vagvolgyi C."/>
            <person name="Papp T."/>
            <person name="Martin F.M."/>
            <person name="Miettinen O."/>
            <person name="Hibbett D.S."/>
            <person name="Nagy L.G."/>
        </authorList>
    </citation>
    <scope>NUCLEOTIDE SEQUENCE [LARGE SCALE GENOMIC DNA]</scope>
    <source>
        <strain evidence="1 2">CBS 121175</strain>
    </source>
</reference>
<dbReference type="InterPro" id="IPR050563">
    <property type="entry name" value="4-hydroxybenzoyl-CoA_TE"/>
</dbReference>
<dbReference type="CDD" id="cd00586">
    <property type="entry name" value="4HBT"/>
    <property type="match status" value="1"/>
</dbReference>
<evidence type="ECO:0000313" key="2">
    <source>
        <dbReference type="Proteomes" id="UP000307440"/>
    </source>
</evidence>
<dbReference type="PANTHER" id="PTHR31793:SF39">
    <property type="entry name" value="THIOESTERASE_THIOL ESTER DEHYDRASE-ISOMERASE"/>
    <property type="match status" value="1"/>
</dbReference>
<dbReference type="Pfam" id="PF13279">
    <property type="entry name" value="4HBT_2"/>
    <property type="match status" value="1"/>
</dbReference>